<dbReference type="OrthoDB" id="8454952at2"/>
<evidence type="ECO:0000313" key="1">
    <source>
        <dbReference type="EMBL" id="GEP03071.1"/>
    </source>
</evidence>
<protein>
    <submittedName>
        <fullName evidence="1">Uncharacterized protein</fullName>
    </submittedName>
</protein>
<keyword evidence="4" id="KW-1185">Reference proteome</keyword>
<sequence length="133" mass="15396">MRLARIEPVPKRVEFITLADGSFATRPGIDLERFLDNILDIRRHIVSGHPLPEHYYRRSRGRDHLPESRGWLHLRVGHGIDDDVLLIVEQTADCVLFIGLTNHDIFKERPRGRSLLRLGSRIAKAKLPRKPVR</sequence>
<evidence type="ECO:0000313" key="2">
    <source>
        <dbReference type="EMBL" id="GLS67330.1"/>
    </source>
</evidence>
<dbReference type="EMBL" id="BSPK01000112">
    <property type="protein sequence ID" value="GLS67330.1"/>
    <property type="molecule type" value="Genomic_DNA"/>
</dbReference>
<organism evidence="1 3">
    <name type="scientific">Methylobacterium oxalidis</name>
    <dbReference type="NCBI Taxonomy" id="944322"/>
    <lineage>
        <taxon>Bacteria</taxon>
        <taxon>Pseudomonadati</taxon>
        <taxon>Pseudomonadota</taxon>
        <taxon>Alphaproteobacteria</taxon>
        <taxon>Hyphomicrobiales</taxon>
        <taxon>Methylobacteriaceae</taxon>
        <taxon>Methylobacterium</taxon>
    </lineage>
</organism>
<dbReference type="AlphaFoldDB" id="A0A512IZD0"/>
<accession>A0A512IZD0</accession>
<proteinExistence type="predicted"/>
<reference evidence="1 3" key="3">
    <citation type="submission" date="2019-07" db="EMBL/GenBank/DDBJ databases">
        <title>Whole genome shotgun sequence of Methylobacterium oxalidis NBRC 107715.</title>
        <authorList>
            <person name="Hosoyama A."/>
            <person name="Uohara A."/>
            <person name="Ohji S."/>
            <person name="Ichikawa N."/>
        </authorList>
    </citation>
    <scope>NUCLEOTIDE SEQUENCE [LARGE SCALE GENOMIC DNA]</scope>
    <source>
        <strain evidence="1 3">NBRC 107715</strain>
    </source>
</reference>
<evidence type="ECO:0000313" key="4">
    <source>
        <dbReference type="Proteomes" id="UP001156856"/>
    </source>
</evidence>
<reference evidence="2" key="1">
    <citation type="journal article" date="2014" name="Int. J. Syst. Evol. Microbiol.">
        <title>Complete genome of a new Firmicutes species belonging to the dominant human colonic microbiota ('Ruminococcus bicirculans') reveals two chromosomes and a selective capacity to utilize plant glucans.</title>
        <authorList>
            <consortium name="NISC Comparative Sequencing Program"/>
            <person name="Wegmann U."/>
            <person name="Louis P."/>
            <person name="Goesmann A."/>
            <person name="Henrissat B."/>
            <person name="Duncan S.H."/>
            <person name="Flint H.J."/>
        </authorList>
    </citation>
    <scope>NUCLEOTIDE SEQUENCE</scope>
    <source>
        <strain evidence="2">NBRC 107715</strain>
    </source>
</reference>
<dbReference type="Proteomes" id="UP000321960">
    <property type="component" value="Unassembled WGS sequence"/>
</dbReference>
<name>A0A512IZD0_9HYPH</name>
<evidence type="ECO:0000313" key="3">
    <source>
        <dbReference type="Proteomes" id="UP000321960"/>
    </source>
</evidence>
<dbReference type="RefSeq" id="WP_147024809.1">
    <property type="nucleotide sequence ID" value="NZ_BJZU01000017.1"/>
</dbReference>
<comment type="caution">
    <text evidence="1">The sequence shown here is derived from an EMBL/GenBank/DDBJ whole genome shotgun (WGS) entry which is preliminary data.</text>
</comment>
<reference evidence="4" key="2">
    <citation type="journal article" date="2019" name="Int. J. Syst. Evol. Microbiol.">
        <title>The Global Catalogue of Microorganisms (GCM) 10K type strain sequencing project: providing services to taxonomists for standard genome sequencing and annotation.</title>
        <authorList>
            <consortium name="The Broad Institute Genomics Platform"/>
            <consortium name="The Broad Institute Genome Sequencing Center for Infectious Disease"/>
            <person name="Wu L."/>
            <person name="Ma J."/>
        </authorList>
    </citation>
    <scope>NUCLEOTIDE SEQUENCE [LARGE SCALE GENOMIC DNA]</scope>
    <source>
        <strain evidence="4">NBRC 107715</strain>
    </source>
</reference>
<gene>
    <name evidence="2" type="ORF">GCM10007888_57140</name>
    <name evidence="1" type="ORF">MOX02_11090</name>
</gene>
<dbReference type="Proteomes" id="UP001156856">
    <property type="component" value="Unassembled WGS sequence"/>
</dbReference>
<dbReference type="EMBL" id="BJZU01000017">
    <property type="protein sequence ID" value="GEP03071.1"/>
    <property type="molecule type" value="Genomic_DNA"/>
</dbReference>
<reference evidence="2" key="4">
    <citation type="submission" date="2023-01" db="EMBL/GenBank/DDBJ databases">
        <title>Draft genome sequence of Methylobacterium oxalidis strain NBRC 107715.</title>
        <authorList>
            <person name="Sun Q."/>
            <person name="Mori K."/>
        </authorList>
    </citation>
    <scope>NUCLEOTIDE SEQUENCE</scope>
    <source>
        <strain evidence="2">NBRC 107715</strain>
    </source>
</reference>